<dbReference type="OMA" id="ICLSPLN"/>
<dbReference type="PANTHER" id="PTHR13774:SF17">
    <property type="entry name" value="PHENAZINE BIOSYNTHESIS-LIKE DOMAIN-CONTAINING PROTEIN"/>
    <property type="match status" value="1"/>
</dbReference>
<organism evidence="3">
    <name type="scientific">Eucalyptus grandis</name>
    <name type="common">Flooded gum</name>
    <dbReference type="NCBI Taxonomy" id="71139"/>
    <lineage>
        <taxon>Eukaryota</taxon>
        <taxon>Viridiplantae</taxon>
        <taxon>Streptophyta</taxon>
        <taxon>Embryophyta</taxon>
        <taxon>Tracheophyta</taxon>
        <taxon>Spermatophyta</taxon>
        <taxon>Magnoliopsida</taxon>
        <taxon>eudicotyledons</taxon>
        <taxon>Gunneridae</taxon>
        <taxon>Pentapetalae</taxon>
        <taxon>rosids</taxon>
        <taxon>malvids</taxon>
        <taxon>Myrtales</taxon>
        <taxon>Myrtaceae</taxon>
        <taxon>Myrtoideae</taxon>
        <taxon>Eucalypteae</taxon>
        <taxon>Eucalyptus</taxon>
    </lineage>
</organism>
<sequence>MLTVVVVDAFTETAFKGNPAAVCFLEEDEEKDVEWLQAVAREFNISITCFLTRVAASGTEDSSPRFRLRWFTPVAEVNLCGHATLAATHALFTSGKVDSDTIQYVTLSGTLTAKRVSEIETAGTSTYQNGDAPGFSIELVFPVVPISECDSENASSLSRVFDGASIVEVKKTAKDDLLVVFSSGKAVEDLQPQFDKIRSCAGRGIIITGLAQPDSGFDYVNRFFCPKLGVNEDHVCGSANCFLAPYWSKKLRKNDFVVYAASSRGGVVNVCLDEQNQRVMLRGKAVTVMTGSILV</sequence>
<dbReference type="GO" id="GO:0005737">
    <property type="term" value="C:cytoplasm"/>
    <property type="evidence" value="ECO:0000318"/>
    <property type="project" value="GO_Central"/>
</dbReference>
<dbReference type="GO" id="GO:0016853">
    <property type="term" value="F:isomerase activity"/>
    <property type="evidence" value="ECO:0000318"/>
    <property type="project" value="GO_Central"/>
</dbReference>
<dbReference type="NCBIfam" id="TIGR00654">
    <property type="entry name" value="PhzF_family"/>
    <property type="match status" value="1"/>
</dbReference>
<dbReference type="Gene3D" id="3.10.310.10">
    <property type="entry name" value="Diaminopimelate Epimerase, Chain A, domain 1"/>
    <property type="match status" value="2"/>
</dbReference>
<evidence type="ECO:0000313" key="3">
    <source>
        <dbReference type="EMBL" id="KCW79903.1"/>
    </source>
</evidence>
<dbReference type="PIRSF" id="PIRSF016184">
    <property type="entry name" value="PhzC_PhzF"/>
    <property type="match status" value="1"/>
</dbReference>
<evidence type="ECO:0000256" key="2">
    <source>
        <dbReference type="ARBA" id="ARBA00023235"/>
    </source>
</evidence>
<evidence type="ECO:0008006" key="4">
    <source>
        <dbReference type="Google" id="ProtNLM"/>
    </source>
</evidence>
<dbReference type="SUPFAM" id="SSF54506">
    <property type="entry name" value="Diaminopimelate epimerase-like"/>
    <property type="match status" value="1"/>
</dbReference>
<evidence type="ECO:0000256" key="1">
    <source>
        <dbReference type="ARBA" id="ARBA00008270"/>
    </source>
</evidence>
<dbReference type="InParanoid" id="A0A059CN86"/>
<dbReference type="FunCoup" id="A0A059CN86">
    <property type="interactions" value="958"/>
</dbReference>
<gene>
    <name evidence="3" type="ORF">EUGRSUZ_C01250</name>
</gene>
<comment type="similarity">
    <text evidence="1">Belongs to the PhzF family.</text>
</comment>
<dbReference type="AlphaFoldDB" id="A0A059CN86"/>
<dbReference type="Gramene" id="KCW79903">
    <property type="protein sequence ID" value="KCW79903"/>
    <property type="gene ID" value="EUGRSUZ_C01250"/>
</dbReference>
<dbReference type="eggNOG" id="KOG3033">
    <property type="taxonomic scope" value="Eukaryota"/>
</dbReference>
<dbReference type="PANTHER" id="PTHR13774">
    <property type="entry name" value="PHENAZINE BIOSYNTHESIS PROTEIN"/>
    <property type="match status" value="1"/>
</dbReference>
<dbReference type="Pfam" id="PF02567">
    <property type="entry name" value="PhzC-PhzF"/>
    <property type="match status" value="1"/>
</dbReference>
<dbReference type="EMBL" id="KK198755">
    <property type="protein sequence ID" value="KCW79903.1"/>
    <property type="molecule type" value="Genomic_DNA"/>
</dbReference>
<accession>A0A059CN86</accession>
<reference evidence="3" key="1">
    <citation type="submission" date="2013-07" db="EMBL/GenBank/DDBJ databases">
        <title>The genome of Eucalyptus grandis.</title>
        <authorList>
            <person name="Schmutz J."/>
            <person name="Hayes R."/>
            <person name="Myburg A."/>
            <person name="Tuskan G."/>
            <person name="Grattapaglia D."/>
            <person name="Rokhsar D.S."/>
        </authorList>
    </citation>
    <scope>NUCLEOTIDE SEQUENCE</scope>
    <source>
        <tissue evidence="3">Leaf extractions</tissue>
    </source>
</reference>
<dbReference type="STRING" id="71139.A0A059CN86"/>
<protein>
    <recommendedName>
        <fullName evidence="4">Phenazine biosynthesis protein</fullName>
    </recommendedName>
</protein>
<dbReference type="InterPro" id="IPR003719">
    <property type="entry name" value="Phenazine_PhzF-like"/>
</dbReference>
<keyword evidence="2" id="KW-0413">Isomerase</keyword>
<proteinExistence type="inferred from homology"/>
<name>A0A059CN86_EUCGR</name>